<name>A0A3F3NTH8_ENTFC</name>
<protein>
    <recommendedName>
        <fullName evidence="3">Conjugal transfer protein</fullName>
    </recommendedName>
</protein>
<dbReference type="CDD" id="cd16428">
    <property type="entry name" value="TcpC_C"/>
    <property type="match status" value="1"/>
</dbReference>
<dbReference type="AlphaFoldDB" id="A0A3F3NTH8"/>
<comment type="caution">
    <text evidence="1">The sequence shown here is derived from an EMBL/GenBank/DDBJ whole genome shotgun (WGS) entry which is preliminary data.</text>
</comment>
<sequence length="81" mass="9632">MMKEPEGLNQTAKVDQVEMKVLRYKETKKPFIVKATVVFRDGDTSLLQKEQMTIVITKKTNQYYVEKLTHNWLDRKGEERK</sequence>
<evidence type="ECO:0008006" key="3">
    <source>
        <dbReference type="Google" id="ProtNLM"/>
    </source>
</evidence>
<organism evidence="1 2">
    <name type="scientific">Enterococcus faecium</name>
    <name type="common">Streptococcus faecium</name>
    <dbReference type="NCBI Taxonomy" id="1352"/>
    <lineage>
        <taxon>Bacteria</taxon>
        <taxon>Bacillati</taxon>
        <taxon>Bacillota</taxon>
        <taxon>Bacilli</taxon>
        <taxon>Lactobacillales</taxon>
        <taxon>Enterococcaceae</taxon>
        <taxon>Enterococcus</taxon>
    </lineage>
</organism>
<dbReference type="Pfam" id="PF12642">
    <property type="entry name" value="TpcC"/>
    <property type="match status" value="1"/>
</dbReference>
<dbReference type="InterPro" id="IPR035628">
    <property type="entry name" value="TcpC_C"/>
</dbReference>
<evidence type="ECO:0000313" key="1">
    <source>
        <dbReference type="EMBL" id="RBS35443.1"/>
    </source>
</evidence>
<accession>A0A3F3NTH8</accession>
<dbReference type="InterPro" id="IPR024735">
    <property type="entry name" value="TcpC"/>
</dbReference>
<proteinExistence type="predicted"/>
<dbReference type="Proteomes" id="UP000253144">
    <property type="component" value="Unassembled WGS sequence"/>
</dbReference>
<dbReference type="Gene3D" id="3.10.450.540">
    <property type="match status" value="1"/>
</dbReference>
<gene>
    <name evidence="1" type="ORF">EB12_00004</name>
</gene>
<evidence type="ECO:0000313" key="2">
    <source>
        <dbReference type="Proteomes" id="UP000253144"/>
    </source>
</evidence>
<reference evidence="1 2" key="1">
    <citation type="submission" date="2015-06" db="EMBL/GenBank/DDBJ databases">
        <title>The Genome Sequence of Enterococcus faecium 131EA1.</title>
        <authorList>
            <consortium name="The Broad Institute Genomics Platform"/>
            <consortium name="The Broad Institute Genome Sequencing Center for Infectious Disease"/>
            <person name="Earl A.M."/>
            <person name="Van Tyne D."/>
            <person name="Lebreton F."/>
            <person name="Saavedra J.T."/>
            <person name="Gilmore M.S."/>
            <person name="Manson Mcguire A."/>
            <person name="Clock S."/>
            <person name="Crupain M."/>
            <person name="Rangan U."/>
            <person name="Young S."/>
            <person name="Abouelleil A."/>
            <person name="Cao P."/>
            <person name="Chapman S.B."/>
            <person name="Griggs A."/>
            <person name="Priest M."/>
            <person name="Shea T."/>
            <person name="Wortman J."/>
            <person name="Nusbaum C."/>
            <person name="Birren B."/>
        </authorList>
    </citation>
    <scope>NUCLEOTIDE SEQUENCE [LARGE SCALE GENOMIC DNA]</scope>
    <source>
        <strain evidence="1 2">131EA1</strain>
    </source>
</reference>
<dbReference type="EMBL" id="LEQJ01000001">
    <property type="protein sequence ID" value="RBS35443.1"/>
    <property type="molecule type" value="Genomic_DNA"/>
</dbReference>